<keyword evidence="2" id="KW-1185">Reference proteome</keyword>
<dbReference type="Proteomes" id="UP000789572">
    <property type="component" value="Unassembled WGS sequence"/>
</dbReference>
<proteinExistence type="predicted"/>
<dbReference type="AlphaFoldDB" id="A0A9N9H710"/>
<sequence length="160" mass="18500">MVRVRIKCDAPSFTPDDYTYIMQCRDIKPRYKILKELLDKYKTSSKRIYQIWRGEEANRVLWDQPIPHLYDGDDSNIMESISSAKTNWENKVSINDAIHSEVLPDKLAEMAKPKIQNSTSLHSVKKSDSSIDNTSRIKSDLEKLMKDTERLAPICPSLPQ</sequence>
<gene>
    <name evidence="1" type="ORF">POCULU_LOCUS10317</name>
</gene>
<reference evidence="1" key="1">
    <citation type="submission" date="2021-06" db="EMBL/GenBank/DDBJ databases">
        <authorList>
            <person name="Kallberg Y."/>
            <person name="Tangrot J."/>
            <person name="Rosling A."/>
        </authorList>
    </citation>
    <scope>NUCLEOTIDE SEQUENCE</scope>
    <source>
        <strain evidence="1">IA702</strain>
    </source>
</reference>
<organism evidence="1 2">
    <name type="scientific">Paraglomus occultum</name>
    <dbReference type="NCBI Taxonomy" id="144539"/>
    <lineage>
        <taxon>Eukaryota</taxon>
        <taxon>Fungi</taxon>
        <taxon>Fungi incertae sedis</taxon>
        <taxon>Mucoromycota</taxon>
        <taxon>Glomeromycotina</taxon>
        <taxon>Glomeromycetes</taxon>
        <taxon>Paraglomerales</taxon>
        <taxon>Paraglomeraceae</taxon>
        <taxon>Paraglomus</taxon>
    </lineage>
</organism>
<evidence type="ECO:0000313" key="2">
    <source>
        <dbReference type="Proteomes" id="UP000789572"/>
    </source>
</evidence>
<protein>
    <submittedName>
        <fullName evidence="1">4769_t:CDS:1</fullName>
    </submittedName>
</protein>
<evidence type="ECO:0000313" key="1">
    <source>
        <dbReference type="EMBL" id="CAG8658225.1"/>
    </source>
</evidence>
<accession>A0A9N9H710</accession>
<dbReference type="OrthoDB" id="2429267at2759"/>
<comment type="caution">
    <text evidence="1">The sequence shown here is derived from an EMBL/GenBank/DDBJ whole genome shotgun (WGS) entry which is preliminary data.</text>
</comment>
<dbReference type="EMBL" id="CAJVPJ010005057">
    <property type="protein sequence ID" value="CAG8658225.1"/>
    <property type="molecule type" value="Genomic_DNA"/>
</dbReference>
<name>A0A9N9H710_9GLOM</name>